<gene>
    <name evidence="2" type="ORF">TERG_01899</name>
</gene>
<evidence type="ECO:0000313" key="2">
    <source>
        <dbReference type="EMBL" id="EGD85628.2"/>
    </source>
</evidence>
<dbReference type="HOGENOM" id="CLU_1961166_0_0_1"/>
<dbReference type="Proteomes" id="UP000008864">
    <property type="component" value="Unassembled WGS sequence"/>
</dbReference>
<dbReference type="AlphaFoldDB" id="F2SIM9"/>
<reference evidence="3" key="1">
    <citation type="journal article" date="2012" name="MBio">
        <title>Comparative genome analysis of Trichophyton rubrum and related dermatophytes reveals candidate genes involved in infection.</title>
        <authorList>
            <person name="Martinez D.A."/>
            <person name="Oliver B.G."/>
            <person name="Graeser Y."/>
            <person name="Goldberg J.M."/>
            <person name="Li W."/>
            <person name="Martinez-Rossi N.M."/>
            <person name="Monod M."/>
            <person name="Shelest E."/>
            <person name="Barton R.C."/>
            <person name="Birch E."/>
            <person name="Brakhage A.A."/>
            <person name="Chen Z."/>
            <person name="Gurr S.J."/>
            <person name="Heiman D."/>
            <person name="Heitman J."/>
            <person name="Kosti I."/>
            <person name="Rossi A."/>
            <person name="Saif S."/>
            <person name="Samalova M."/>
            <person name="Saunders C.W."/>
            <person name="Shea T."/>
            <person name="Summerbell R.C."/>
            <person name="Xu J."/>
            <person name="Young S."/>
            <person name="Zeng Q."/>
            <person name="Birren B.W."/>
            <person name="Cuomo C.A."/>
            <person name="White T.C."/>
        </authorList>
    </citation>
    <scope>NUCLEOTIDE SEQUENCE [LARGE SCALE GENOMIC DNA]</scope>
    <source>
        <strain evidence="3">ATCC MYA-4607 / CBS 118892</strain>
    </source>
</reference>
<dbReference type="VEuPathDB" id="FungiDB:TERG_01899"/>
<organism evidence="2 3">
    <name type="scientific">Trichophyton rubrum (strain ATCC MYA-4607 / CBS 118892)</name>
    <name type="common">Athlete's foot fungus</name>
    <dbReference type="NCBI Taxonomy" id="559305"/>
    <lineage>
        <taxon>Eukaryota</taxon>
        <taxon>Fungi</taxon>
        <taxon>Dikarya</taxon>
        <taxon>Ascomycota</taxon>
        <taxon>Pezizomycotina</taxon>
        <taxon>Eurotiomycetes</taxon>
        <taxon>Eurotiomycetidae</taxon>
        <taxon>Onygenales</taxon>
        <taxon>Arthrodermataceae</taxon>
        <taxon>Trichophyton</taxon>
    </lineage>
</organism>
<feature type="region of interest" description="Disordered" evidence="1">
    <location>
        <begin position="86"/>
        <end position="105"/>
    </location>
</feature>
<evidence type="ECO:0000313" key="3">
    <source>
        <dbReference type="Proteomes" id="UP000008864"/>
    </source>
</evidence>
<sequence>MCTSIEEVQPEKGIIGAGPRFVSLCMERRNNNGVHVFGFHTVINWLVGQKIEVEFVVTSTKHGYEPLVILQCNVLSNLKYNFNEISPKQNQNNNGSSPRNAQGSQLVEAERHVIGGSKIANFNVDYNFNSSFNFTP</sequence>
<keyword evidence="3" id="KW-1185">Reference proteome</keyword>
<name>F2SIM9_TRIRC</name>
<protein>
    <submittedName>
        <fullName evidence="2">Uncharacterized protein</fullName>
    </submittedName>
</protein>
<accession>F2SIM9</accession>
<evidence type="ECO:0000256" key="1">
    <source>
        <dbReference type="SAM" id="MobiDB-lite"/>
    </source>
</evidence>
<dbReference type="RefSeq" id="XP_047603791.1">
    <property type="nucleotide sequence ID" value="XM_047747826.1"/>
</dbReference>
<dbReference type="GeneID" id="10373635"/>
<dbReference type="EMBL" id="GG700649">
    <property type="protein sequence ID" value="EGD85628.2"/>
    <property type="molecule type" value="Genomic_DNA"/>
</dbReference>
<proteinExistence type="predicted"/>
<dbReference type="InParanoid" id="F2SIM9"/>